<evidence type="ECO:0000256" key="6">
    <source>
        <dbReference type="SAM" id="SignalP"/>
    </source>
</evidence>
<dbReference type="PANTHER" id="PTHR22600">
    <property type="entry name" value="BETA-HEXOSAMINIDASE"/>
    <property type="match status" value="1"/>
</dbReference>
<accession>A0A7W5UEJ8</accession>
<dbReference type="GO" id="GO:0005975">
    <property type="term" value="P:carbohydrate metabolic process"/>
    <property type="evidence" value="ECO:0007669"/>
    <property type="project" value="InterPro"/>
</dbReference>
<dbReference type="Gene3D" id="3.20.20.80">
    <property type="entry name" value="Glycosidases"/>
    <property type="match status" value="1"/>
</dbReference>
<comment type="catalytic activity">
    <reaction evidence="1">
        <text>Hydrolysis of terminal non-reducing N-acetyl-D-hexosamine residues in N-acetyl-beta-D-hexosaminides.</text>
        <dbReference type="EC" id="3.2.1.52"/>
    </reaction>
</comment>
<evidence type="ECO:0000256" key="3">
    <source>
        <dbReference type="ARBA" id="ARBA00012663"/>
    </source>
</evidence>
<dbReference type="SUPFAM" id="SSF51445">
    <property type="entry name" value="(Trans)glycosidases"/>
    <property type="match status" value="1"/>
</dbReference>
<feature type="active site" description="Proton donor" evidence="5">
    <location>
        <position position="213"/>
    </location>
</feature>
<dbReference type="Pfam" id="PF00728">
    <property type="entry name" value="Glyco_hydro_20"/>
    <property type="match status" value="1"/>
</dbReference>
<reference evidence="9 10" key="1">
    <citation type="submission" date="2020-08" db="EMBL/GenBank/DDBJ databases">
        <title>Genomic Encyclopedia of Type Strains, Phase IV (KMG-IV): sequencing the most valuable type-strain genomes for metagenomic binning, comparative biology and taxonomic classification.</title>
        <authorList>
            <person name="Goeker M."/>
        </authorList>
    </citation>
    <scope>NUCLEOTIDE SEQUENCE [LARGE SCALE GENOMIC DNA]</scope>
    <source>
        <strain evidence="9 10">DSM 22548</strain>
    </source>
</reference>
<dbReference type="EMBL" id="JACICA010000004">
    <property type="protein sequence ID" value="MBB3702618.1"/>
    <property type="molecule type" value="Genomic_DNA"/>
</dbReference>
<evidence type="ECO:0000256" key="4">
    <source>
        <dbReference type="ARBA" id="ARBA00022801"/>
    </source>
</evidence>
<evidence type="ECO:0000256" key="1">
    <source>
        <dbReference type="ARBA" id="ARBA00001231"/>
    </source>
</evidence>
<dbReference type="EC" id="3.2.1.52" evidence="3"/>
<organism evidence="9 10">
    <name type="scientific">Alloprevotella rava</name>
    <dbReference type="NCBI Taxonomy" id="671218"/>
    <lineage>
        <taxon>Bacteria</taxon>
        <taxon>Pseudomonadati</taxon>
        <taxon>Bacteroidota</taxon>
        <taxon>Bacteroidia</taxon>
        <taxon>Bacteroidales</taxon>
        <taxon>Prevotellaceae</taxon>
        <taxon>Alloprevotella</taxon>
    </lineage>
</organism>
<feature type="chain" id="PRO_5030882254" description="beta-N-acetylhexosaminidase" evidence="6">
    <location>
        <begin position="29"/>
        <end position="590"/>
    </location>
</feature>
<dbReference type="SUPFAM" id="SSF49785">
    <property type="entry name" value="Galactose-binding domain-like"/>
    <property type="match status" value="1"/>
</dbReference>
<sequence>MTIFSFLRNIARALCVGALLSCTSLVQAQEKENVISPAYSWRGCMLDLSRHFFTTDFLRKQIDFLAEHKINRLHLHLTDAGGWRIQIKKYPRLTEIGAWRTESDWHKWWIGGDRRYLHEGDSAAYGGYYTQDELRALVAYAQERGITIVPEIEMPGHSEEVTATYPELKCVGNEGAQADMCPSNEATYTFLENVLQEVIQIFPSRWIHIGGDEASRDTWLKCTRCQQTAKELGFNHVNDLQGYLIRRIQRFLTQKGKEMIAWDEALEDTTLTGATIMVWRNAAAARQAIRQGNKVIMSPTSHCYFDYHQDAPYLQPTGIGGYNTFNNVASFDPAAGLSAEERSYILGLQGNLWTEFVETPEHAEYMLYPRELAIAEIGLKGRISDISHFRKSIITQYPHLDSLDIHYFDLRKEVGERPESRNPKNSQAADIKVVYHRPFSTYYPAGGNEALIDGTYGGWSHTDGRWQGFCQSTDTIKKPYCMDLTLDLGKVKAVHNIDMEFLQNSEAWIYLPEDFRISISKNGRNFREIFQKGTPREPNNKPLYVHWRWIGTKKARYIRLQARAPRPGEWVFSDEVRINEQRGKCGTKPY</sequence>
<dbReference type="GO" id="GO:0030203">
    <property type="term" value="P:glycosaminoglycan metabolic process"/>
    <property type="evidence" value="ECO:0007669"/>
    <property type="project" value="TreeGrafter"/>
</dbReference>
<comment type="caution">
    <text evidence="9">The sequence shown here is derived from an EMBL/GenBank/DDBJ whole genome shotgun (WGS) entry which is preliminary data.</text>
</comment>
<evidence type="ECO:0000259" key="8">
    <source>
        <dbReference type="Pfam" id="PF00754"/>
    </source>
</evidence>
<evidence type="ECO:0000259" key="7">
    <source>
        <dbReference type="Pfam" id="PF00728"/>
    </source>
</evidence>
<evidence type="ECO:0000313" key="9">
    <source>
        <dbReference type="EMBL" id="MBB3702618.1"/>
    </source>
</evidence>
<dbReference type="CDD" id="cd06563">
    <property type="entry name" value="GH20_chitobiase-like"/>
    <property type="match status" value="1"/>
</dbReference>
<name>A0A7W5UEJ8_9BACT</name>
<dbReference type="InterPro" id="IPR017853">
    <property type="entry name" value="GH"/>
</dbReference>
<dbReference type="GO" id="GO:0004563">
    <property type="term" value="F:beta-N-acetylhexosaminidase activity"/>
    <property type="evidence" value="ECO:0007669"/>
    <property type="project" value="UniProtKB-EC"/>
</dbReference>
<dbReference type="Gene3D" id="2.60.120.260">
    <property type="entry name" value="Galactose-binding domain-like"/>
    <property type="match status" value="1"/>
</dbReference>
<dbReference type="InterPro" id="IPR015883">
    <property type="entry name" value="Glyco_hydro_20_cat"/>
</dbReference>
<gene>
    <name evidence="9" type="ORF">FHS60_001081</name>
</gene>
<proteinExistence type="inferred from homology"/>
<dbReference type="InterPro" id="IPR008979">
    <property type="entry name" value="Galactose-bd-like_sf"/>
</dbReference>
<keyword evidence="9" id="KW-0326">Glycosidase</keyword>
<feature type="signal peptide" evidence="6">
    <location>
        <begin position="1"/>
        <end position="28"/>
    </location>
</feature>
<dbReference type="RefSeq" id="WP_183695878.1">
    <property type="nucleotide sequence ID" value="NZ_JACICA010000004.1"/>
</dbReference>
<keyword evidence="4 9" id="KW-0378">Hydrolase</keyword>
<dbReference type="PANTHER" id="PTHR22600:SF57">
    <property type="entry name" value="BETA-N-ACETYLHEXOSAMINIDASE"/>
    <property type="match status" value="1"/>
</dbReference>
<evidence type="ECO:0000256" key="5">
    <source>
        <dbReference type="PIRSR" id="PIRSR625705-1"/>
    </source>
</evidence>
<keyword evidence="6" id="KW-0732">Signal</keyword>
<dbReference type="Pfam" id="PF00754">
    <property type="entry name" value="F5_F8_type_C"/>
    <property type="match status" value="1"/>
</dbReference>
<evidence type="ECO:0000256" key="2">
    <source>
        <dbReference type="ARBA" id="ARBA00006285"/>
    </source>
</evidence>
<feature type="domain" description="Glycoside hydrolase family 20 catalytic" evidence="7">
    <location>
        <begin position="39"/>
        <end position="377"/>
    </location>
</feature>
<comment type="similarity">
    <text evidence="2">Belongs to the glycosyl hydrolase 20 family.</text>
</comment>
<protein>
    <recommendedName>
        <fullName evidence="3">beta-N-acetylhexosaminidase</fullName>
        <ecNumber evidence="3">3.2.1.52</ecNumber>
    </recommendedName>
</protein>
<dbReference type="InterPro" id="IPR025705">
    <property type="entry name" value="Beta_hexosaminidase_sua/sub"/>
</dbReference>
<dbReference type="GO" id="GO:0016020">
    <property type="term" value="C:membrane"/>
    <property type="evidence" value="ECO:0007669"/>
    <property type="project" value="TreeGrafter"/>
</dbReference>
<evidence type="ECO:0000313" key="10">
    <source>
        <dbReference type="Proteomes" id="UP000541425"/>
    </source>
</evidence>
<dbReference type="AlphaFoldDB" id="A0A7W5UEJ8"/>
<feature type="domain" description="F5/8 type C" evidence="8">
    <location>
        <begin position="442"/>
        <end position="565"/>
    </location>
</feature>
<dbReference type="InterPro" id="IPR000421">
    <property type="entry name" value="FA58C"/>
</dbReference>
<dbReference type="Proteomes" id="UP000541425">
    <property type="component" value="Unassembled WGS sequence"/>
</dbReference>
<dbReference type="PRINTS" id="PR00738">
    <property type="entry name" value="GLHYDRLASE20"/>
</dbReference>